<feature type="region of interest" description="Disordered" evidence="9">
    <location>
        <begin position="523"/>
        <end position="549"/>
    </location>
</feature>
<dbReference type="InterPro" id="IPR001969">
    <property type="entry name" value="Aspartic_peptidase_AS"/>
</dbReference>
<gene>
    <name evidence="12" type="ORF">BP5796_11180</name>
</gene>
<dbReference type="PANTHER" id="PTHR47966">
    <property type="entry name" value="BETA-SITE APP-CLEAVING ENZYME, ISOFORM A-RELATED"/>
    <property type="match status" value="1"/>
</dbReference>
<comment type="similarity">
    <text evidence="1 8">Belongs to the peptidase A1 family.</text>
</comment>
<feature type="transmembrane region" description="Helical" evidence="10">
    <location>
        <begin position="562"/>
        <end position="583"/>
    </location>
</feature>
<evidence type="ECO:0000256" key="9">
    <source>
        <dbReference type="SAM" id="MobiDB-lite"/>
    </source>
</evidence>
<evidence type="ECO:0000256" key="6">
    <source>
        <dbReference type="PIRSR" id="PIRSR601461-1"/>
    </source>
</evidence>
<evidence type="ECO:0000256" key="2">
    <source>
        <dbReference type="ARBA" id="ARBA00022670"/>
    </source>
</evidence>
<evidence type="ECO:0000256" key="4">
    <source>
        <dbReference type="ARBA" id="ARBA00022750"/>
    </source>
</evidence>
<keyword evidence="10" id="KW-1133">Transmembrane helix</keyword>
<keyword evidence="10" id="KW-0812">Transmembrane</keyword>
<keyword evidence="3" id="KW-0732">Signal</keyword>
<dbReference type="Pfam" id="PF00026">
    <property type="entry name" value="Asp"/>
    <property type="match status" value="1"/>
</dbReference>
<dbReference type="PROSITE" id="PS51767">
    <property type="entry name" value="PEPTIDASE_A1"/>
    <property type="match status" value="1"/>
</dbReference>
<dbReference type="SUPFAM" id="SSF50630">
    <property type="entry name" value="Acid proteases"/>
    <property type="match status" value="1"/>
</dbReference>
<dbReference type="AlphaFoldDB" id="A0A3D8QHW3"/>
<feature type="active site" evidence="6">
    <location>
        <position position="353"/>
    </location>
</feature>
<evidence type="ECO:0000259" key="11">
    <source>
        <dbReference type="PROSITE" id="PS51767"/>
    </source>
</evidence>
<name>A0A3D8QHW3_9HELO</name>
<dbReference type="PROSITE" id="PS00141">
    <property type="entry name" value="ASP_PROTEASE"/>
    <property type="match status" value="1"/>
</dbReference>
<sequence>MAPEHPGHASSFNSILGLLAVPASDLTTTTASQALIATGAAQSSQVHICVKVINIPWAALFTFSVATLTLFLPAMKLTSLLSLAVLCGAAAAGVVTMNIERNPASSGVSRRHPSKRDAITESLVNNITGGSYMASVSVGTPAQKLYLAIDTGSSDVWLLSKTAGLCTSAAEQAYYGSCETTFNPAKSSTFKVVEKNGFDITYADQSGASGDYVTDDFTVGGATVKNLEMGIAYNSTVTTGLLGIGYDTNEAANSIYPNIVDDMVSQGLISAKAYSLYLDDLQSSTGSIIFGGLDSDKYHGSLVELPVAAEHLRNGSQIYAAFAVALTSLSVTSSSGSTVELDNGGVAEAVILDSGTTLTYLPDDLAASLFSEIGAYDDTFNSGNVYVDCNMRTKNSSMTIDYGFGGASSDATVKVSISELIFDLNGIFSLYPNTRLPSDLPFSQSDACALGIQSGGGTNLLGDTFLRSAYVVYDLDNDKVAIAQTNFNSTTSSIVQFTAGQTSIPNASGVASSVSVTATATGAQGAGAGGKASSTAQTSSTSSASGSASKSAAINSTPVLDLSGFVVLSIAGLLAVGGGSWFLA</sequence>
<dbReference type="InterPro" id="IPR021109">
    <property type="entry name" value="Peptidase_aspartic_dom_sf"/>
</dbReference>
<dbReference type="OrthoDB" id="771136at2759"/>
<keyword evidence="4 8" id="KW-0064">Aspartyl protease</keyword>
<evidence type="ECO:0000256" key="8">
    <source>
        <dbReference type="RuleBase" id="RU000454"/>
    </source>
</evidence>
<keyword evidence="2 8" id="KW-0645">Protease</keyword>
<organism evidence="12 13">
    <name type="scientific">Coleophoma crateriformis</name>
    <dbReference type="NCBI Taxonomy" id="565419"/>
    <lineage>
        <taxon>Eukaryota</taxon>
        <taxon>Fungi</taxon>
        <taxon>Dikarya</taxon>
        <taxon>Ascomycota</taxon>
        <taxon>Pezizomycotina</taxon>
        <taxon>Leotiomycetes</taxon>
        <taxon>Helotiales</taxon>
        <taxon>Dermateaceae</taxon>
        <taxon>Coleophoma</taxon>
    </lineage>
</organism>
<feature type="active site" evidence="6">
    <location>
        <position position="150"/>
    </location>
</feature>
<dbReference type="GO" id="GO:0004190">
    <property type="term" value="F:aspartic-type endopeptidase activity"/>
    <property type="evidence" value="ECO:0007669"/>
    <property type="project" value="UniProtKB-KW"/>
</dbReference>
<evidence type="ECO:0000313" key="13">
    <source>
        <dbReference type="Proteomes" id="UP000256328"/>
    </source>
</evidence>
<feature type="disulfide bond" evidence="7">
    <location>
        <begin position="389"/>
        <end position="448"/>
    </location>
</feature>
<feature type="domain" description="Peptidase A1" evidence="11">
    <location>
        <begin position="132"/>
        <end position="483"/>
    </location>
</feature>
<keyword evidence="5 8" id="KW-0378">Hydrolase</keyword>
<evidence type="ECO:0000256" key="1">
    <source>
        <dbReference type="ARBA" id="ARBA00007447"/>
    </source>
</evidence>
<dbReference type="CDD" id="cd05474">
    <property type="entry name" value="SAP_like"/>
    <property type="match status" value="1"/>
</dbReference>
<dbReference type="PRINTS" id="PR00792">
    <property type="entry name" value="PEPSIN"/>
</dbReference>
<evidence type="ECO:0000256" key="3">
    <source>
        <dbReference type="ARBA" id="ARBA00022729"/>
    </source>
</evidence>
<evidence type="ECO:0000313" key="12">
    <source>
        <dbReference type="EMBL" id="RDW61288.1"/>
    </source>
</evidence>
<dbReference type="EMBL" id="PDLN01000018">
    <property type="protein sequence ID" value="RDW61288.1"/>
    <property type="molecule type" value="Genomic_DNA"/>
</dbReference>
<dbReference type="Gene3D" id="2.40.70.10">
    <property type="entry name" value="Acid Proteases"/>
    <property type="match status" value="2"/>
</dbReference>
<dbReference type="GO" id="GO:0006508">
    <property type="term" value="P:proteolysis"/>
    <property type="evidence" value="ECO:0007669"/>
    <property type="project" value="UniProtKB-KW"/>
</dbReference>
<evidence type="ECO:0000256" key="5">
    <source>
        <dbReference type="ARBA" id="ARBA00022801"/>
    </source>
</evidence>
<feature type="compositionally biased region" description="Low complexity" evidence="9">
    <location>
        <begin position="531"/>
        <end position="549"/>
    </location>
</feature>
<accession>A0A3D8QHW3</accession>
<keyword evidence="7" id="KW-1015">Disulfide bond</keyword>
<evidence type="ECO:0000256" key="7">
    <source>
        <dbReference type="PIRSR" id="PIRSR601461-2"/>
    </source>
</evidence>
<comment type="caution">
    <text evidence="12">The sequence shown here is derived from an EMBL/GenBank/DDBJ whole genome shotgun (WGS) entry which is preliminary data.</text>
</comment>
<dbReference type="InterPro" id="IPR033876">
    <property type="entry name" value="SAP-like"/>
</dbReference>
<dbReference type="InterPro" id="IPR001461">
    <property type="entry name" value="Aspartic_peptidase_A1"/>
</dbReference>
<feature type="transmembrane region" description="Helical" evidence="10">
    <location>
        <begin position="55"/>
        <end position="73"/>
    </location>
</feature>
<evidence type="ECO:0000256" key="10">
    <source>
        <dbReference type="SAM" id="Phobius"/>
    </source>
</evidence>
<dbReference type="PANTHER" id="PTHR47966:SF65">
    <property type="entry name" value="ASPARTIC-TYPE ENDOPEPTIDASE"/>
    <property type="match status" value="1"/>
</dbReference>
<proteinExistence type="inferred from homology"/>
<dbReference type="InterPro" id="IPR033121">
    <property type="entry name" value="PEPTIDASE_A1"/>
</dbReference>
<protein>
    <recommendedName>
        <fullName evidence="11">Peptidase A1 domain-containing protein</fullName>
    </recommendedName>
</protein>
<dbReference type="Proteomes" id="UP000256328">
    <property type="component" value="Unassembled WGS sequence"/>
</dbReference>
<keyword evidence="10" id="KW-0472">Membrane</keyword>
<reference evidence="12 13" key="1">
    <citation type="journal article" date="2018" name="IMA Fungus">
        <title>IMA Genome-F 9: Draft genome sequence of Annulohypoxylon stygium, Aspergillus mulundensis, Berkeleyomyces basicola (syn. Thielaviopsis basicola), Ceratocystis smalleyi, two Cercospora beticola strains, Coleophoma cylindrospora, Fusarium fracticaudum, Phialophora cf. hyalina, and Morchella septimelata.</title>
        <authorList>
            <person name="Wingfield B.D."/>
            <person name="Bills G.F."/>
            <person name="Dong Y."/>
            <person name="Huang W."/>
            <person name="Nel W.J."/>
            <person name="Swalarsk-Parry B.S."/>
            <person name="Vaghefi N."/>
            <person name="Wilken P.M."/>
            <person name="An Z."/>
            <person name="de Beer Z.W."/>
            <person name="De Vos L."/>
            <person name="Chen L."/>
            <person name="Duong T.A."/>
            <person name="Gao Y."/>
            <person name="Hammerbacher A."/>
            <person name="Kikkert J.R."/>
            <person name="Li Y."/>
            <person name="Li H."/>
            <person name="Li K."/>
            <person name="Li Q."/>
            <person name="Liu X."/>
            <person name="Ma X."/>
            <person name="Naidoo K."/>
            <person name="Pethybridge S.J."/>
            <person name="Sun J."/>
            <person name="Steenkamp E.T."/>
            <person name="van der Nest M.A."/>
            <person name="van Wyk S."/>
            <person name="Wingfield M.J."/>
            <person name="Xiong C."/>
            <person name="Yue Q."/>
            <person name="Zhang X."/>
        </authorList>
    </citation>
    <scope>NUCLEOTIDE SEQUENCE [LARGE SCALE GENOMIC DNA]</scope>
    <source>
        <strain evidence="12 13">BP5796</strain>
    </source>
</reference>
<keyword evidence="13" id="KW-1185">Reference proteome</keyword>